<dbReference type="InterPro" id="IPR006059">
    <property type="entry name" value="SBP"/>
</dbReference>
<evidence type="ECO:0000256" key="1">
    <source>
        <dbReference type="ARBA" id="ARBA00008520"/>
    </source>
</evidence>
<dbReference type="SUPFAM" id="SSF53850">
    <property type="entry name" value="Periplasmic binding protein-like II"/>
    <property type="match status" value="1"/>
</dbReference>
<proteinExistence type="inferred from homology"/>
<evidence type="ECO:0008006" key="7">
    <source>
        <dbReference type="Google" id="ProtNLM"/>
    </source>
</evidence>
<dbReference type="PATRIC" id="fig|471514.4.peg.466"/>
<dbReference type="Gene3D" id="3.40.190.10">
    <property type="entry name" value="Periplasmic binding protein-like II"/>
    <property type="match status" value="2"/>
</dbReference>
<comment type="similarity">
    <text evidence="1">Belongs to the bacterial solute-binding protein 1 family.</text>
</comment>
<name>A0A0N8PPC5_9BACL</name>
<keyword evidence="6" id="KW-1185">Reference proteome</keyword>
<dbReference type="InterPro" id="IPR050490">
    <property type="entry name" value="Bact_solute-bd_prot1"/>
</dbReference>
<reference evidence="5 6" key="1">
    <citation type="submission" date="2015-09" db="EMBL/GenBank/DDBJ databases">
        <title>Draft genome sequence of Alicyclobacillus ferrooxydans DSM 22381.</title>
        <authorList>
            <person name="Hemp J."/>
        </authorList>
    </citation>
    <scope>NUCLEOTIDE SEQUENCE [LARGE SCALE GENOMIC DNA]</scope>
    <source>
        <strain evidence="5 6">TC-34</strain>
    </source>
</reference>
<evidence type="ECO:0000256" key="3">
    <source>
        <dbReference type="ARBA" id="ARBA00022729"/>
    </source>
</evidence>
<dbReference type="Proteomes" id="UP000050482">
    <property type="component" value="Unassembled WGS sequence"/>
</dbReference>
<evidence type="ECO:0000256" key="4">
    <source>
        <dbReference type="SAM" id="SignalP"/>
    </source>
</evidence>
<feature type="signal peptide" evidence="4">
    <location>
        <begin position="1"/>
        <end position="19"/>
    </location>
</feature>
<keyword evidence="2" id="KW-0813">Transport</keyword>
<sequence length="459" mass="49825">MKRQVFVALSATGLAVTLAGCGITSNVSGNAASNSSGPATNSNSTLTWNNFPYTDPKLKGQTITILWTDATPTQEKLTKQLEAEFTKQTGIKVTNIGVDYNSVYNKVMTEVMSNSHSIDLAEMDTIWAGQYYAGNVAVDLTNIIPKSVQKTFTPSSLTSVTYNGHIMGVPWFSSTKHFYWNKKMFTEAGLNPNHPPATYDQFLKDSKIIQAKLGSKGVYASGWSWMQAESLTCDYVGFLGAYGGTFFSPSGQPEFNSSGGVKALQMMQTLYQSGTVDPASMQWNETQVQNAFAAGKIAMMSNWEGMYPMLNDPTQSQVVGQTAVGLLPGEGNVKSSTVTGSEGVALLKSSQHKQAALEFLEFIASNGYQLPEFQYNGQYPTLQAAYTNPKYKAADTTNTMGAIEQQFNYAFNRPNAPGYVSWSDILSGDLHKAIMGQMTPQAALNDANTQINQAIKQAE</sequence>
<dbReference type="EMBL" id="LJCO01000042">
    <property type="protein sequence ID" value="KPV43941.1"/>
    <property type="molecule type" value="Genomic_DNA"/>
</dbReference>
<keyword evidence="3 4" id="KW-0732">Signal</keyword>
<comment type="caution">
    <text evidence="5">The sequence shown here is derived from an EMBL/GenBank/DDBJ whole genome shotgun (WGS) entry which is preliminary data.</text>
</comment>
<organism evidence="5 6">
    <name type="scientific">Alicyclobacillus ferrooxydans</name>
    <dbReference type="NCBI Taxonomy" id="471514"/>
    <lineage>
        <taxon>Bacteria</taxon>
        <taxon>Bacillati</taxon>
        <taxon>Bacillota</taxon>
        <taxon>Bacilli</taxon>
        <taxon>Bacillales</taxon>
        <taxon>Alicyclobacillaceae</taxon>
        <taxon>Alicyclobacillus</taxon>
    </lineage>
</organism>
<dbReference type="CDD" id="cd13585">
    <property type="entry name" value="PBP2_TMBP_like"/>
    <property type="match status" value="1"/>
</dbReference>
<dbReference type="PANTHER" id="PTHR43649:SF34">
    <property type="entry name" value="ABC TRANSPORTER PERIPLASMIC-BINDING PROTEIN YCJN-RELATED"/>
    <property type="match status" value="1"/>
</dbReference>
<evidence type="ECO:0000256" key="2">
    <source>
        <dbReference type="ARBA" id="ARBA00022448"/>
    </source>
</evidence>
<dbReference type="STRING" id="471514.AN477_09460"/>
<accession>A0A0N8PPC5</accession>
<dbReference type="AlphaFoldDB" id="A0A0N8PPC5"/>
<protein>
    <recommendedName>
        <fullName evidence="7">ABC transporter substrate-binding protein</fullName>
    </recommendedName>
</protein>
<dbReference type="Pfam" id="PF01547">
    <property type="entry name" value="SBP_bac_1"/>
    <property type="match status" value="1"/>
</dbReference>
<evidence type="ECO:0000313" key="6">
    <source>
        <dbReference type="Proteomes" id="UP000050482"/>
    </source>
</evidence>
<evidence type="ECO:0000313" key="5">
    <source>
        <dbReference type="EMBL" id="KPV43941.1"/>
    </source>
</evidence>
<dbReference type="RefSeq" id="WP_054968911.1">
    <property type="nucleotide sequence ID" value="NZ_LJCO01000042.1"/>
</dbReference>
<dbReference type="PANTHER" id="PTHR43649">
    <property type="entry name" value="ARABINOSE-BINDING PROTEIN-RELATED"/>
    <property type="match status" value="1"/>
</dbReference>
<dbReference type="PROSITE" id="PS51257">
    <property type="entry name" value="PROKAR_LIPOPROTEIN"/>
    <property type="match status" value="1"/>
</dbReference>
<gene>
    <name evidence="5" type="ORF">AN477_09460</name>
</gene>
<feature type="chain" id="PRO_5039275876" description="ABC transporter substrate-binding protein" evidence="4">
    <location>
        <begin position="20"/>
        <end position="459"/>
    </location>
</feature>